<dbReference type="PANTHER" id="PTHR33116">
    <property type="entry name" value="REVERSE TRANSCRIPTASE ZINC-BINDING DOMAIN-CONTAINING PROTEIN-RELATED-RELATED"/>
    <property type="match status" value="1"/>
</dbReference>
<proteinExistence type="predicted"/>
<keyword evidence="2" id="KW-1185">Reference proteome</keyword>
<dbReference type="Proteomes" id="UP000829196">
    <property type="component" value="Unassembled WGS sequence"/>
</dbReference>
<protein>
    <recommendedName>
        <fullName evidence="3">Reverse transcriptase domain-containing protein</fullName>
    </recommendedName>
</protein>
<comment type="caution">
    <text evidence="1">The sequence shown here is derived from an EMBL/GenBank/DDBJ whole genome shotgun (WGS) entry which is preliminary data.</text>
</comment>
<organism evidence="1 2">
    <name type="scientific">Dendrobium nobile</name>
    <name type="common">Orchid</name>
    <dbReference type="NCBI Taxonomy" id="94219"/>
    <lineage>
        <taxon>Eukaryota</taxon>
        <taxon>Viridiplantae</taxon>
        <taxon>Streptophyta</taxon>
        <taxon>Embryophyta</taxon>
        <taxon>Tracheophyta</taxon>
        <taxon>Spermatophyta</taxon>
        <taxon>Magnoliopsida</taxon>
        <taxon>Liliopsida</taxon>
        <taxon>Asparagales</taxon>
        <taxon>Orchidaceae</taxon>
        <taxon>Epidendroideae</taxon>
        <taxon>Malaxideae</taxon>
        <taxon>Dendrobiinae</taxon>
        <taxon>Dendrobium</taxon>
    </lineage>
</organism>
<dbReference type="EMBL" id="JAGYWB010000016">
    <property type="protein sequence ID" value="KAI0496381.1"/>
    <property type="molecule type" value="Genomic_DNA"/>
</dbReference>
<reference evidence="1" key="1">
    <citation type="journal article" date="2022" name="Front. Genet.">
        <title>Chromosome-Scale Assembly of the Dendrobium nobile Genome Provides Insights Into the Molecular Mechanism of the Biosynthesis of the Medicinal Active Ingredient of Dendrobium.</title>
        <authorList>
            <person name="Xu Q."/>
            <person name="Niu S.-C."/>
            <person name="Li K.-L."/>
            <person name="Zheng P.-J."/>
            <person name="Zhang X.-J."/>
            <person name="Jia Y."/>
            <person name="Liu Y."/>
            <person name="Niu Y.-X."/>
            <person name="Yu L.-H."/>
            <person name="Chen D.-F."/>
            <person name="Zhang G.-Q."/>
        </authorList>
    </citation>
    <scope>NUCLEOTIDE SEQUENCE</scope>
    <source>
        <tissue evidence="1">Leaf</tissue>
    </source>
</reference>
<sequence>MSFINSKEVNSLIGIGWDFNYVPSAGLSGGLLVMWKSRMASFKVIDSSSQFINGDLDISLIVNTNQLLVAKHLPRIASDHCPILLNLNSSSPKISKSFKFENIWASYPASYSVVQNVWNRKSVGSPSDILITKMRRTMNSLYFWSRSKHQNLEQLKDNLKKEILQLQEKEARNGSLSSEEICLLKFKIGELNSTLARLSTWWKQRAKVNWINEGDQNSKFFHSFASAMRNANFIANIKDELGILVDKQNEIEEVQIKYFRNKWSDKNCILTDWPENRNCLDNEDILLLSNEFSIDEVEEALKGTSDCIAPGEDGVSYSINFLIPKLISLEQAAFIKGRTLHDHILIVQELLSNAILEKENIGVRISSNSPRISHLLYADDVMVFVEARISNVKVIKEIIKKYCNWTGQKVNTAKSGLLFGKAVNTRMKRKIKNILGYKEVKEFCYLVSKLVLRRPSRSDYQFIIDNVMKKLNSWGSKFLSLAGSWNVTELENFFGRELINLISLIQIRNDLVEDQVQLLYMDSEEINHLNNWGYGISNFSSKEDALIWLEKQNKFISNVFWYSIYLTWKERNDLVHGKKEKSSIFIAAESITYVGASKSLNYSSMGQLSTNQLMLLEDRWYSPPPNWIKINVDEALYSSYKGGIRGVARDYKGRLIAAFGTPQMH</sequence>
<gene>
    <name evidence="1" type="ORF">KFK09_022697</name>
</gene>
<evidence type="ECO:0000313" key="2">
    <source>
        <dbReference type="Proteomes" id="UP000829196"/>
    </source>
</evidence>
<evidence type="ECO:0008006" key="3">
    <source>
        <dbReference type="Google" id="ProtNLM"/>
    </source>
</evidence>
<dbReference type="SMR" id="A0A8T3AK63"/>
<evidence type="ECO:0000313" key="1">
    <source>
        <dbReference type="EMBL" id="KAI0496381.1"/>
    </source>
</evidence>
<dbReference type="PANTHER" id="PTHR33116:SF86">
    <property type="entry name" value="REVERSE TRANSCRIPTASE DOMAIN-CONTAINING PROTEIN"/>
    <property type="match status" value="1"/>
</dbReference>
<name>A0A8T3AK63_DENNO</name>
<dbReference type="AlphaFoldDB" id="A0A8T3AK63"/>
<accession>A0A8T3AK63</accession>
<dbReference type="OrthoDB" id="851867at2759"/>